<dbReference type="PANTHER" id="PTHR13382">
    <property type="entry name" value="MITOCHONDRIAL ATP SYNTHASE COUPLING FACTOR B"/>
    <property type="match status" value="1"/>
</dbReference>
<evidence type="ECO:0000256" key="2">
    <source>
        <dbReference type="SAM" id="MobiDB-lite"/>
    </source>
</evidence>
<reference evidence="5 6" key="1">
    <citation type="submission" date="2024-09" db="EMBL/GenBank/DDBJ databases">
        <title>Chromosome-scale assembly of Riccia sorocarpa.</title>
        <authorList>
            <person name="Paukszto L."/>
        </authorList>
    </citation>
    <scope>NUCLEOTIDE SEQUENCE [LARGE SCALE GENOMIC DNA]</scope>
    <source>
        <strain evidence="5">LP-2024</strain>
        <tissue evidence="5">Aerial parts of the thallus</tissue>
    </source>
</reference>
<keyword evidence="6" id="KW-1185">Reference proteome</keyword>
<comment type="caution">
    <text evidence="5">The sequence shown here is derived from an EMBL/GenBank/DDBJ whole genome shotgun (WGS) entry which is preliminary data.</text>
</comment>
<dbReference type="InterPro" id="IPR032675">
    <property type="entry name" value="LRR_dom_sf"/>
</dbReference>
<name>A0ABD3I7G6_9MARC</name>
<evidence type="ECO:0000256" key="1">
    <source>
        <dbReference type="ARBA" id="ARBA00022786"/>
    </source>
</evidence>
<keyword evidence="1" id="KW-0833">Ubl conjugation pathway</keyword>
<dbReference type="AlphaFoldDB" id="A0ABD3I7G6"/>
<evidence type="ECO:0000313" key="6">
    <source>
        <dbReference type="Proteomes" id="UP001633002"/>
    </source>
</evidence>
<accession>A0ABD3I7G6</accession>
<proteinExistence type="predicted"/>
<feature type="domain" description="F-box" evidence="3">
    <location>
        <begin position="64"/>
        <end position="97"/>
    </location>
</feature>
<dbReference type="InterPro" id="IPR057207">
    <property type="entry name" value="FBXL15_LRR"/>
</dbReference>
<dbReference type="Pfam" id="PF00646">
    <property type="entry name" value="F-box"/>
    <property type="match status" value="1"/>
</dbReference>
<dbReference type="InterPro" id="IPR036047">
    <property type="entry name" value="F-box-like_dom_sf"/>
</dbReference>
<feature type="region of interest" description="Disordered" evidence="2">
    <location>
        <begin position="345"/>
        <end position="376"/>
    </location>
</feature>
<dbReference type="Pfam" id="PF25372">
    <property type="entry name" value="DUF7885"/>
    <property type="match status" value="1"/>
</dbReference>
<dbReference type="Proteomes" id="UP001633002">
    <property type="component" value="Unassembled WGS sequence"/>
</dbReference>
<evidence type="ECO:0000259" key="3">
    <source>
        <dbReference type="Pfam" id="PF00646"/>
    </source>
</evidence>
<dbReference type="SUPFAM" id="SSF52047">
    <property type="entry name" value="RNI-like"/>
    <property type="match status" value="1"/>
</dbReference>
<evidence type="ECO:0008006" key="7">
    <source>
        <dbReference type="Google" id="ProtNLM"/>
    </source>
</evidence>
<evidence type="ECO:0000313" key="5">
    <source>
        <dbReference type="EMBL" id="KAL3699518.1"/>
    </source>
</evidence>
<feature type="compositionally biased region" description="Low complexity" evidence="2">
    <location>
        <begin position="345"/>
        <end position="357"/>
    </location>
</feature>
<dbReference type="InterPro" id="IPR050648">
    <property type="entry name" value="F-box_LRR-repeat"/>
</dbReference>
<dbReference type="InterPro" id="IPR001810">
    <property type="entry name" value="F-box_dom"/>
</dbReference>
<dbReference type="EMBL" id="JBJQOH010000001">
    <property type="protein sequence ID" value="KAL3699518.1"/>
    <property type="molecule type" value="Genomic_DNA"/>
</dbReference>
<evidence type="ECO:0000259" key="4">
    <source>
        <dbReference type="Pfam" id="PF25372"/>
    </source>
</evidence>
<gene>
    <name evidence="5" type="ORF">R1sor_017540</name>
</gene>
<dbReference type="InterPro" id="IPR006553">
    <property type="entry name" value="Leu-rich_rpt_Cys-con_subtyp"/>
</dbReference>
<protein>
    <recommendedName>
        <fullName evidence="7">F-box domain-containing protein</fullName>
    </recommendedName>
</protein>
<dbReference type="Gene3D" id="3.80.10.10">
    <property type="entry name" value="Ribonuclease Inhibitor"/>
    <property type="match status" value="1"/>
</dbReference>
<sequence>MESYLTREGFAHNPSNFPQHLLAKEDEEMESRDLQHKWKKFIPDWDRATPYGQEVAVEDWESNWPDLPMELLMRIVALVDYRTVVVASGVCTSWRDSLRFGITELSFSWCRKNVSNLVQSLAPKFSSVQVCSLRRSPVMDEAVAAIGRNLHELRDLDLTGCTLLTDGSLLALATGCTRLQKLNLSGCIGITDVGVVALAKGCSSLRHLNLCGCDNAGLDYALVALGAGCSELQYLNVGWCDRITDKGVTAVALGCPDLAEIDLCGCHFITDRSVMVLADHCPRLRRLILYGCQNITDLSMYSLAEKGNNRRAMIDKMGAKQGKNSGITGQLNRLVVAADSVFRNGSGSTTSSSTTSSHDSVTHWQSRRRGYPETLGNDPVSGLMSLNLSQCVHLSAAAVQAVCNAYPALHTCPGKCSLTISGCLNLTSVHCKCGTGTRGEKVG</sequence>
<organism evidence="5 6">
    <name type="scientific">Riccia sorocarpa</name>
    <dbReference type="NCBI Taxonomy" id="122646"/>
    <lineage>
        <taxon>Eukaryota</taxon>
        <taxon>Viridiplantae</taxon>
        <taxon>Streptophyta</taxon>
        <taxon>Embryophyta</taxon>
        <taxon>Marchantiophyta</taxon>
        <taxon>Marchantiopsida</taxon>
        <taxon>Marchantiidae</taxon>
        <taxon>Marchantiales</taxon>
        <taxon>Ricciaceae</taxon>
        <taxon>Riccia</taxon>
    </lineage>
</organism>
<dbReference type="SMART" id="SM00367">
    <property type="entry name" value="LRR_CC"/>
    <property type="match status" value="7"/>
</dbReference>
<dbReference type="CDD" id="cd22161">
    <property type="entry name" value="F-box_AtSKP2-like"/>
    <property type="match status" value="1"/>
</dbReference>
<dbReference type="SUPFAM" id="SSF81383">
    <property type="entry name" value="F-box domain"/>
    <property type="match status" value="1"/>
</dbReference>
<dbReference type="Gene3D" id="1.20.1280.50">
    <property type="match status" value="1"/>
</dbReference>
<feature type="domain" description="F-box/LRR-repeat protein 15-like leucin rich repeat" evidence="4">
    <location>
        <begin position="151"/>
        <end position="308"/>
    </location>
</feature>